<comment type="caution">
    <text evidence="1">The sequence shown here is derived from an EMBL/GenBank/DDBJ whole genome shotgun (WGS) entry which is preliminary data.</text>
</comment>
<sequence length="104" mass="11007">KVCGGAGRASGSRQQRSFPTAAAIYLCLGPYGRSDTNGITLTVGQRAASWAGFTLVTVSPSLLAVRAALFDWVLVRAGRLVSVYLQRGQWGLSPVIQLKVGSLR</sequence>
<gene>
    <name evidence="1" type="ORF">KUCAC02_020228</name>
</gene>
<dbReference type="Proteomes" id="UP001057452">
    <property type="component" value="Chromosome 24"/>
</dbReference>
<proteinExistence type="predicted"/>
<evidence type="ECO:0000313" key="1">
    <source>
        <dbReference type="EMBL" id="KAI4802387.1"/>
    </source>
</evidence>
<protein>
    <submittedName>
        <fullName evidence="1">Uncharacterized protein</fullName>
    </submittedName>
</protein>
<keyword evidence="2" id="KW-1185">Reference proteome</keyword>
<name>A0ACB9VS82_CHAAC</name>
<feature type="non-terminal residue" evidence="1">
    <location>
        <position position="1"/>
    </location>
</feature>
<dbReference type="EMBL" id="CM043808">
    <property type="protein sequence ID" value="KAI4802387.1"/>
    <property type="molecule type" value="Genomic_DNA"/>
</dbReference>
<reference evidence="1" key="1">
    <citation type="submission" date="2022-05" db="EMBL/GenBank/DDBJ databases">
        <title>Chromosome-level genome of Chaenocephalus aceratus.</title>
        <authorList>
            <person name="Park H."/>
        </authorList>
    </citation>
    <scope>NUCLEOTIDE SEQUENCE</scope>
    <source>
        <strain evidence="1">KU_202001</strain>
    </source>
</reference>
<organism evidence="1 2">
    <name type="scientific">Chaenocephalus aceratus</name>
    <name type="common">Blackfin icefish</name>
    <name type="synonym">Chaenichthys aceratus</name>
    <dbReference type="NCBI Taxonomy" id="36190"/>
    <lineage>
        <taxon>Eukaryota</taxon>
        <taxon>Metazoa</taxon>
        <taxon>Chordata</taxon>
        <taxon>Craniata</taxon>
        <taxon>Vertebrata</taxon>
        <taxon>Euteleostomi</taxon>
        <taxon>Actinopterygii</taxon>
        <taxon>Neopterygii</taxon>
        <taxon>Teleostei</taxon>
        <taxon>Neoteleostei</taxon>
        <taxon>Acanthomorphata</taxon>
        <taxon>Eupercaria</taxon>
        <taxon>Perciformes</taxon>
        <taxon>Notothenioidei</taxon>
        <taxon>Channichthyidae</taxon>
        <taxon>Chaenocephalus</taxon>
    </lineage>
</organism>
<evidence type="ECO:0000313" key="2">
    <source>
        <dbReference type="Proteomes" id="UP001057452"/>
    </source>
</evidence>
<feature type="non-terminal residue" evidence="1">
    <location>
        <position position="104"/>
    </location>
</feature>
<accession>A0ACB9VS82</accession>